<organism evidence="1 2">
    <name type="scientific">Phlebiopsis gigantea (strain 11061_1 CR5-6)</name>
    <name type="common">White-rot fungus</name>
    <name type="synonym">Peniophora gigantea</name>
    <dbReference type="NCBI Taxonomy" id="745531"/>
    <lineage>
        <taxon>Eukaryota</taxon>
        <taxon>Fungi</taxon>
        <taxon>Dikarya</taxon>
        <taxon>Basidiomycota</taxon>
        <taxon>Agaricomycotina</taxon>
        <taxon>Agaricomycetes</taxon>
        <taxon>Polyporales</taxon>
        <taxon>Phanerochaetaceae</taxon>
        <taxon>Phlebiopsis</taxon>
    </lineage>
</organism>
<dbReference type="Proteomes" id="UP000053257">
    <property type="component" value="Unassembled WGS sequence"/>
</dbReference>
<dbReference type="AlphaFoldDB" id="A0A0C3S0L7"/>
<evidence type="ECO:0000313" key="1">
    <source>
        <dbReference type="EMBL" id="KIP02552.1"/>
    </source>
</evidence>
<sequence length="151" mass="17198">MPLLCTNRVICRLASIQTWPTHLIFCFMQGSHILLSPYFDCRGKCSEADEAEKAVEQLVRQVIFTKQAFFSYFSSRVVEKKILFPDIIISEAIMGIYELELSSPGSTTFSTTGLVLVTYHGAREFSIQVDVENSLTNFELMRQTNHPFSRS</sequence>
<protein>
    <submittedName>
        <fullName evidence="1">Uncharacterized protein</fullName>
    </submittedName>
</protein>
<name>A0A0C3S0L7_PHLG1</name>
<dbReference type="EMBL" id="KN840667">
    <property type="protein sequence ID" value="KIP02552.1"/>
    <property type="molecule type" value="Genomic_DNA"/>
</dbReference>
<evidence type="ECO:0000313" key="2">
    <source>
        <dbReference type="Proteomes" id="UP000053257"/>
    </source>
</evidence>
<gene>
    <name evidence="1" type="ORF">PHLGIDRAFT_501384</name>
</gene>
<proteinExistence type="predicted"/>
<accession>A0A0C3S0L7</accession>
<keyword evidence="2" id="KW-1185">Reference proteome</keyword>
<reference evidence="1 2" key="1">
    <citation type="journal article" date="2014" name="PLoS Genet.">
        <title>Analysis of the Phlebiopsis gigantea genome, transcriptome and secretome provides insight into its pioneer colonization strategies of wood.</title>
        <authorList>
            <person name="Hori C."/>
            <person name="Ishida T."/>
            <person name="Igarashi K."/>
            <person name="Samejima M."/>
            <person name="Suzuki H."/>
            <person name="Master E."/>
            <person name="Ferreira P."/>
            <person name="Ruiz-Duenas F.J."/>
            <person name="Held B."/>
            <person name="Canessa P."/>
            <person name="Larrondo L.F."/>
            <person name="Schmoll M."/>
            <person name="Druzhinina I.S."/>
            <person name="Kubicek C.P."/>
            <person name="Gaskell J.A."/>
            <person name="Kersten P."/>
            <person name="St John F."/>
            <person name="Glasner J."/>
            <person name="Sabat G."/>
            <person name="Splinter BonDurant S."/>
            <person name="Syed K."/>
            <person name="Yadav J."/>
            <person name="Mgbeahuruike A.C."/>
            <person name="Kovalchuk A."/>
            <person name="Asiegbu F.O."/>
            <person name="Lackner G."/>
            <person name="Hoffmeister D."/>
            <person name="Rencoret J."/>
            <person name="Gutierrez A."/>
            <person name="Sun H."/>
            <person name="Lindquist E."/>
            <person name="Barry K."/>
            <person name="Riley R."/>
            <person name="Grigoriev I.V."/>
            <person name="Henrissat B."/>
            <person name="Kues U."/>
            <person name="Berka R.M."/>
            <person name="Martinez A.T."/>
            <person name="Covert S.F."/>
            <person name="Blanchette R.A."/>
            <person name="Cullen D."/>
        </authorList>
    </citation>
    <scope>NUCLEOTIDE SEQUENCE [LARGE SCALE GENOMIC DNA]</scope>
    <source>
        <strain evidence="1 2">11061_1 CR5-6</strain>
    </source>
</reference>
<dbReference type="HOGENOM" id="CLU_1732144_0_0_1"/>